<evidence type="ECO:0000256" key="7">
    <source>
        <dbReference type="ARBA" id="ARBA00022786"/>
    </source>
</evidence>
<dbReference type="PANTHER" id="PTHR13385">
    <property type="entry name" value="AUTOPHAGY PROTEIN 12"/>
    <property type="match status" value="1"/>
</dbReference>
<dbReference type="GO" id="GO:0061723">
    <property type="term" value="P:glycophagy"/>
    <property type="evidence" value="ECO:0007669"/>
    <property type="project" value="TreeGrafter"/>
</dbReference>
<dbReference type="GO" id="GO:0034045">
    <property type="term" value="C:phagophore assembly site membrane"/>
    <property type="evidence" value="ECO:0007669"/>
    <property type="project" value="TreeGrafter"/>
</dbReference>
<comment type="caution">
    <text evidence="13">The sequence shown here is derived from an EMBL/GenBank/DDBJ whole genome shotgun (WGS) entry which is preliminary data.</text>
</comment>
<evidence type="ECO:0000256" key="2">
    <source>
        <dbReference type="ARBA" id="ARBA00004496"/>
    </source>
</evidence>
<evidence type="ECO:0000313" key="14">
    <source>
        <dbReference type="Proteomes" id="UP000762676"/>
    </source>
</evidence>
<evidence type="ECO:0000256" key="12">
    <source>
        <dbReference type="SAM" id="MobiDB-lite"/>
    </source>
</evidence>
<evidence type="ECO:0000256" key="5">
    <source>
        <dbReference type="ARBA" id="ARBA00022490"/>
    </source>
</evidence>
<feature type="region of interest" description="Disordered" evidence="12">
    <location>
        <begin position="1"/>
        <end position="51"/>
    </location>
</feature>
<feature type="compositionally biased region" description="Low complexity" evidence="12">
    <location>
        <begin position="35"/>
        <end position="49"/>
    </location>
</feature>
<comment type="similarity">
    <text evidence="3 11">Belongs to the ATG12 family.</text>
</comment>
<comment type="function">
    <text evidence="11">Ubiquitin-like protein involved in autophagic vesicle formation.</text>
</comment>
<dbReference type="GO" id="GO:0019776">
    <property type="term" value="F:Atg8-family ligase activity"/>
    <property type="evidence" value="ECO:0007669"/>
    <property type="project" value="TreeGrafter"/>
</dbReference>
<dbReference type="SUPFAM" id="SSF54236">
    <property type="entry name" value="Ubiquitin-like"/>
    <property type="match status" value="1"/>
</dbReference>
<comment type="subunit">
    <text evidence="11">Forms a conjugate with ATG5.</text>
</comment>
<evidence type="ECO:0000256" key="3">
    <source>
        <dbReference type="ARBA" id="ARBA00007778"/>
    </source>
</evidence>
<dbReference type="GO" id="GO:0012505">
    <property type="term" value="C:endomembrane system"/>
    <property type="evidence" value="ECO:0007669"/>
    <property type="project" value="UniProtKB-SubCell"/>
</dbReference>
<dbReference type="CDD" id="cd01612">
    <property type="entry name" value="Ubl_ATG12"/>
    <property type="match status" value="1"/>
</dbReference>
<evidence type="ECO:0000256" key="6">
    <source>
        <dbReference type="ARBA" id="ARBA00022499"/>
    </source>
</evidence>
<dbReference type="GO" id="GO:0034727">
    <property type="term" value="P:piecemeal microautophagy of the nucleus"/>
    <property type="evidence" value="ECO:0007669"/>
    <property type="project" value="TreeGrafter"/>
</dbReference>
<name>A0AAV4JKJ1_9GAST</name>
<protein>
    <recommendedName>
        <fullName evidence="4 11">Ubiquitin-like protein ATG12</fullName>
    </recommendedName>
</protein>
<dbReference type="Pfam" id="PF04110">
    <property type="entry name" value="APG12"/>
    <property type="match status" value="1"/>
</dbReference>
<dbReference type="GO" id="GO:0000422">
    <property type="term" value="P:autophagy of mitochondrion"/>
    <property type="evidence" value="ECO:0007669"/>
    <property type="project" value="TreeGrafter"/>
</dbReference>
<reference evidence="13 14" key="1">
    <citation type="journal article" date="2021" name="Elife">
        <title>Chloroplast acquisition without the gene transfer in kleptoplastic sea slugs, Plakobranchus ocellatus.</title>
        <authorList>
            <person name="Maeda T."/>
            <person name="Takahashi S."/>
            <person name="Yoshida T."/>
            <person name="Shimamura S."/>
            <person name="Takaki Y."/>
            <person name="Nagai Y."/>
            <person name="Toyoda A."/>
            <person name="Suzuki Y."/>
            <person name="Arimoto A."/>
            <person name="Ishii H."/>
            <person name="Satoh N."/>
            <person name="Nishiyama T."/>
            <person name="Hasebe M."/>
            <person name="Maruyama T."/>
            <person name="Minagawa J."/>
            <person name="Obokata J."/>
            <person name="Shigenobu S."/>
        </authorList>
    </citation>
    <scope>NUCLEOTIDE SEQUENCE [LARGE SCALE GENOMIC DNA]</scope>
</reference>
<dbReference type="GO" id="GO:0097352">
    <property type="term" value="P:autophagosome maturation"/>
    <property type="evidence" value="ECO:0007669"/>
    <property type="project" value="TreeGrafter"/>
</dbReference>
<keyword evidence="7 11" id="KW-0833">Ubl conjugation pathway</keyword>
<dbReference type="AlphaFoldDB" id="A0AAV4JKJ1"/>
<keyword evidence="8" id="KW-0007">Acetylation</keyword>
<dbReference type="Proteomes" id="UP000762676">
    <property type="component" value="Unassembled WGS sequence"/>
</dbReference>
<keyword evidence="14" id="KW-1185">Reference proteome</keyword>
<dbReference type="InterPro" id="IPR029071">
    <property type="entry name" value="Ubiquitin-like_domsf"/>
</dbReference>
<keyword evidence="10" id="KW-0472">Membrane</keyword>
<dbReference type="GO" id="GO:0000045">
    <property type="term" value="P:autophagosome assembly"/>
    <property type="evidence" value="ECO:0007669"/>
    <property type="project" value="InterPro"/>
</dbReference>
<dbReference type="GO" id="GO:0034274">
    <property type="term" value="C:Atg12-Atg5-Atg16 complex"/>
    <property type="evidence" value="ECO:0007669"/>
    <property type="project" value="TreeGrafter"/>
</dbReference>
<organism evidence="13 14">
    <name type="scientific">Elysia marginata</name>
    <dbReference type="NCBI Taxonomy" id="1093978"/>
    <lineage>
        <taxon>Eukaryota</taxon>
        <taxon>Metazoa</taxon>
        <taxon>Spiralia</taxon>
        <taxon>Lophotrochozoa</taxon>
        <taxon>Mollusca</taxon>
        <taxon>Gastropoda</taxon>
        <taxon>Heterobranchia</taxon>
        <taxon>Euthyneura</taxon>
        <taxon>Panpulmonata</taxon>
        <taxon>Sacoglossa</taxon>
        <taxon>Placobranchoidea</taxon>
        <taxon>Plakobranchidae</taxon>
        <taxon>Elysia</taxon>
    </lineage>
</organism>
<evidence type="ECO:0000313" key="13">
    <source>
        <dbReference type="EMBL" id="GFS23249.1"/>
    </source>
</evidence>
<dbReference type="PANTHER" id="PTHR13385:SF0">
    <property type="entry name" value="UBIQUITIN-LIKE PROTEIN ATG12"/>
    <property type="match status" value="1"/>
</dbReference>
<keyword evidence="5" id="KW-0963">Cytoplasm</keyword>
<proteinExistence type="inferred from homology"/>
<sequence length="135" mass="15107">MSEGLEVTKNECLTQEKKEPPLNSEPMTHDDKPPKSTSSSSGKQKNPSKVDILLKHAGDAPIMSKRKWTVDRTKKISWVADFIKKYIKSDPSESLFLYVNQSFAPAPDTDLGSIFDCFGSDGKLVLHYCRTQAWG</sequence>
<evidence type="ECO:0000256" key="10">
    <source>
        <dbReference type="ARBA" id="ARBA00023136"/>
    </source>
</evidence>
<feature type="compositionally biased region" description="Basic and acidic residues" evidence="12">
    <location>
        <begin position="1"/>
        <end position="20"/>
    </location>
</feature>
<gene>
    <name evidence="13" type="ORF">ElyMa_003384800</name>
</gene>
<dbReference type="Gene3D" id="3.10.20.90">
    <property type="entry name" value="Phosphatidylinositol 3-kinase Catalytic Subunit, Chain A, domain 1"/>
    <property type="match status" value="1"/>
</dbReference>
<evidence type="ECO:0000256" key="1">
    <source>
        <dbReference type="ARBA" id="ARBA00004184"/>
    </source>
</evidence>
<evidence type="ECO:0000256" key="11">
    <source>
        <dbReference type="RuleBase" id="RU361201"/>
    </source>
</evidence>
<evidence type="ECO:0000256" key="8">
    <source>
        <dbReference type="ARBA" id="ARBA00022990"/>
    </source>
</evidence>
<dbReference type="FunFam" id="3.10.20.90:FF:000117">
    <property type="entry name" value="Ubiquitin-like protein ATG12"/>
    <property type="match status" value="1"/>
</dbReference>
<keyword evidence="6 11" id="KW-1017">Isopeptide bond</keyword>
<dbReference type="InterPro" id="IPR007242">
    <property type="entry name" value="Atg12"/>
</dbReference>
<dbReference type="GO" id="GO:0000421">
    <property type="term" value="C:autophagosome membrane"/>
    <property type="evidence" value="ECO:0007669"/>
    <property type="project" value="TreeGrafter"/>
</dbReference>
<dbReference type="EMBL" id="BMAT01006968">
    <property type="protein sequence ID" value="GFS23249.1"/>
    <property type="molecule type" value="Genomic_DNA"/>
</dbReference>
<evidence type="ECO:0000256" key="9">
    <source>
        <dbReference type="ARBA" id="ARBA00023006"/>
    </source>
</evidence>
<keyword evidence="9 11" id="KW-0072">Autophagy</keyword>
<evidence type="ECO:0000256" key="4">
    <source>
        <dbReference type="ARBA" id="ARBA00015875"/>
    </source>
</evidence>
<accession>A0AAV4JKJ1</accession>
<comment type="subcellular location">
    <subcellularLocation>
        <location evidence="2">Cytoplasm</location>
    </subcellularLocation>
    <subcellularLocation>
        <location evidence="1">Endomembrane system</location>
        <topology evidence="1">Peripheral membrane protein</topology>
    </subcellularLocation>
</comment>